<dbReference type="Proteomes" id="UP000265520">
    <property type="component" value="Unassembled WGS sequence"/>
</dbReference>
<proteinExistence type="predicted"/>
<evidence type="ECO:0000313" key="1">
    <source>
        <dbReference type="EMBL" id="MCI65483.1"/>
    </source>
</evidence>
<dbReference type="EMBL" id="LXQA010676744">
    <property type="protein sequence ID" value="MCI65483.1"/>
    <property type="molecule type" value="Genomic_DNA"/>
</dbReference>
<protein>
    <submittedName>
        <fullName evidence="1">Transcription factor bZIP</fullName>
    </submittedName>
</protein>
<name>A0A392TWF0_9FABA</name>
<reference evidence="1 2" key="1">
    <citation type="journal article" date="2018" name="Front. Plant Sci.">
        <title>Red Clover (Trifolium pratense) and Zigzag Clover (T. medium) - A Picture of Genomic Similarities and Differences.</title>
        <authorList>
            <person name="Dluhosova J."/>
            <person name="Istvanek J."/>
            <person name="Nedelnik J."/>
            <person name="Repkova J."/>
        </authorList>
    </citation>
    <scope>NUCLEOTIDE SEQUENCE [LARGE SCALE GENOMIC DNA]</scope>
    <source>
        <strain evidence="2">cv. 10/8</strain>
        <tissue evidence="1">Leaf</tissue>
    </source>
</reference>
<keyword evidence="2" id="KW-1185">Reference proteome</keyword>
<sequence>GNGASYGGVAVGEHNSNLVGFGNLDMSNFNEVVDNGVLSNALSCVTIWP</sequence>
<organism evidence="1 2">
    <name type="scientific">Trifolium medium</name>
    <dbReference type="NCBI Taxonomy" id="97028"/>
    <lineage>
        <taxon>Eukaryota</taxon>
        <taxon>Viridiplantae</taxon>
        <taxon>Streptophyta</taxon>
        <taxon>Embryophyta</taxon>
        <taxon>Tracheophyta</taxon>
        <taxon>Spermatophyta</taxon>
        <taxon>Magnoliopsida</taxon>
        <taxon>eudicotyledons</taxon>
        <taxon>Gunneridae</taxon>
        <taxon>Pentapetalae</taxon>
        <taxon>rosids</taxon>
        <taxon>fabids</taxon>
        <taxon>Fabales</taxon>
        <taxon>Fabaceae</taxon>
        <taxon>Papilionoideae</taxon>
        <taxon>50 kb inversion clade</taxon>
        <taxon>NPAAA clade</taxon>
        <taxon>Hologalegina</taxon>
        <taxon>IRL clade</taxon>
        <taxon>Trifolieae</taxon>
        <taxon>Trifolium</taxon>
    </lineage>
</organism>
<dbReference type="AlphaFoldDB" id="A0A392TWF0"/>
<comment type="caution">
    <text evidence="1">The sequence shown here is derived from an EMBL/GenBank/DDBJ whole genome shotgun (WGS) entry which is preliminary data.</text>
</comment>
<feature type="non-terminal residue" evidence="1">
    <location>
        <position position="1"/>
    </location>
</feature>
<accession>A0A392TWF0</accession>
<evidence type="ECO:0000313" key="2">
    <source>
        <dbReference type="Proteomes" id="UP000265520"/>
    </source>
</evidence>